<proteinExistence type="inferred from homology"/>
<feature type="compositionally biased region" description="Polar residues" evidence="8">
    <location>
        <begin position="75"/>
        <end position="92"/>
    </location>
</feature>
<evidence type="ECO:0000313" key="9">
    <source>
        <dbReference type="EMBL" id="PLN75648.1"/>
    </source>
</evidence>
<keyword evidence="5 9" id="KW-0808">Transferase</keyword>
<dbReference type="InterPro" id="IPR043131">
    <property type="entry name" value="BCAT-like_N"/>
</dbReference>
<comment type="similarity">
    <text evidence="3">Belongs to the class-IV pyridoxal-phosphate-dependent aminotransferase family.</text>
</comment>
<evidence type="ECO:0000256" key="1">
    <source>
        <dbReference type="ARBA" id="ARBA00001933"/>
    </source>
</evidence>
<keyword evidence="4 9" id="KW-0032">Aminotransferase</keyword>
<dbReference type="PIRSF" id="PIRSF006468">
    <property type="entry name" value="BCAT1"/>
    <property type="match status" value="1"/>
</dbReference>
<dbReference type="EMBL" id="KZ559641">
    <property type="protein sequence ID" value="PLN75648.1"/>
    <property type="molecule type" value="Genomic_DNA"/>
</dbReference>
<keyword evidence="10" id="KW-1185">Reference proteome</keyword>
<dbReference type="AlphaFoldDB" id="A0A2J5HFP7"/>
<protein>
    <submittedName>
        <fullName evidence="9">Branched-chain amino acid aminotransferase II</fullName>
    </submittedName>
</protein>
<dbReference type="InterPro" id="IPR043132">
    <property type="entry name" value="BCAT-like_C"/>
</dbReference>
<evidence type="ECO:0000256" key="2">
    <source>
        <dbReference type="ARBA" id="ARBA00005179"/>
    </source>
</evidence>
<dbReference type="Gene3D" id="3.30.470.10">
    <property type="match status" value="1"/>
</dbReference>
<comment type="cofactor">
    <cofactor evidence="1">
        <name>pyridoxal 5'-phosphate</name>
        <dbReference type="ChEBI" id="CHEBI:597326"/>
    </cofactor>
</comment>
<evidence type="ECO:0000313" key="10">
    <source>
        <dbReference type="Proteomes" id="UP000235023"/>
    </source>
</evidence>
<dbReference type="GO" id="GO:0009081">
    <property type="term" value="P:branched-chain amino acid metabolic process"/>
    <property type="evidence" value="ECO:0007669"/>
    <property type="project" value="InterPro"/>
</dbReference>
<dbReference type="FunFam" id="3.20.10.10:FF:000010">
    <property type="entry name" value="Branched-chain amino acid aminotransferase"/>
    <property type="match status" value="1"/>
</dbReference>
<dbReference type="InterPro" id="IPR001544">
    <property type="entry name" value="Aminotrans_IV"/>
</dbReference>
<feature type="region of interest" description="Disordered" evidence="8">
    <location>
        <begin position="73"/>
        <end position="94"/>
    </location>
</feature>
<evidence type="ECO:0000256" key="5">
    <source>
        <dbReference type="ARBA" id="ARBA00022679"/>
    </source>
</evidence>
<keyword evidence="6" id="KW-0663">Pyridoxal phosphate</keyword>
<dbReference type="InterPro" id="IPR036038">
    <property type="entry name" value="Aminotransferase-like"/>
</dbReference>
<sequence>MSFPPPPTPAIDWSNVGFKVRDVNGHIESHFSPSTNQWSPPKFIRSPYLRLHGMAPALNYGQQAYEGLKAFRHSASPSSCPSTNDTSPNQKEPPSKITIFRPDLNAARLAHSAQYVSIPPVPAPIFTQAVQLAVSTNAEFVPPAATLNSALYIRPLIFGSSAQLGLSPPDEYTFAVFVTPTGVYHGATAVDALIVEDFDRAAPRGTGSAKVGGNYAPVLRHSGRAGAEGFGITLHLDSATRGEVEEFSTSAFVGVLKDEDGTVTLVRPDSSSVIESVTAASVCEIGERLFGYRVEKRRVPYEEIARFKEVFAAGTAAALVPVRSITRRERGERWEFECGVDGEGGEVCVALLKALKGIQAGTVEDPFGWNVDVGAPPEGCMDGGEEGH</sequence>
<reference evidence="10" key="1">
    <citation type="submission" date="2017-12" db="EMBL/GenBank/DDBJ databases">
        <authorList>
            <consortium name="DOE Joint Genome Institute"/>
            <person name="Mondo S.J."/>
            <person name="Kjaerbolling I."/>
            <person name="Vesth T.C."/>
            <person name="Frisvad J.C."/>
            <person name="Nybo J.L."/>
            <person name="Theobald S."/>
            <person name="Kuo A."/>
            <person name="Bowyer P."/>
            <person name="Matsuda Y."/>
            <person name="Lyhne E.K."/>
            <person name="Kogle M.E."/>
            <person name="Clum A."/>
            <person name="Lipzen A."/>
            <person name="Salamov A."/>
            <person name="Ngan C.Y."/>
            <person name="Daum C."/>
            <person name="Chiniquy J."/>
            <person name="Barry K."/>
            <person name="LaButti K."/>
            <person name="Haridas S."/>
            <person name="Simmons B.A."/>
            <person name="Magnuson J.K."/>
            <person name="Mortensen U.H."/>
            <person name="Larsen T.O."/>
            <person name="Grigoriev I.V."/>
            <person name="Baker S.E."/>
            <person name="Andersen M.R."/>
            <person name="Nordberg H.P."/>
            <person name="Cantor M.N."/>
            <person name="Hua S.X."/>
        </authorList>
    </citation>
    <scope>NUCLEOTIDE SEQUENCE [LARGE SCALE GENOMIC DNA]</scope>
    <source>
        <strain evidence="10">IBT 19404</strain>
    </source>
</reference>
<dbReference type="SUPFAM" id="SSF56752">
    <property type="entry name" value="D-aminoacid aminotransferase-like PLP-dependent enzymes"/>
    <property type="match status" value="1"/>
</dbReference>
<dbReference type="GO" id="GO:0004084">
    <property type="term" value="F:branched-chain-amino-acid transaminase activity"/>
    <property type="evidence" value="ECO:0007669"/>
    <property type="project" value="InterPro"/>
</dbReference>
<evidence type="ECO:0000256" key="8">
    <source>
        <dbReference type="SAM" id="MobiDB-lite"/>
    </source>
</evidence>
<evidence type="ECO:0000256" key="3">
    <source>
        <dbReference type="ARBA" id="ARBA00009320"/>
    </source>
</evidence>
<dbReference type="PANTHER" id="PTHR42825">
    <property type="entry name" value="AMINO ACID AMINOTRANSFERASE"/>
    <property type="match status" value="1"/>
</dbReference>
<evidence type="ECO:0000256" key="4">
    <source>
        <dbReference type="ARBA" id="ARBA00022576"/>
    </source>
</evidence>
<comment type="pathway">
    <text evidence="2">Secondary metabolite biosynthesis.</text>
</comment>
<dbReference type="OrthoDB" id="409992at2759"/>
<gene>
    <name evidence="9" type="ORF">BDW42DRAFT_33781</name>
</gene>
<evidence type="ECO:0000256" key="7">
    <source>
        <dbReference type="PIRSR" id="PIRSR006468-1"/>
    </source>
</evidence>
<dbReference type="Proteomes" id="UP000235023">
    <property type="component" value="Unassembled WGS sequence"/>
</dbReference>
<evidence type="ECO:0000256" key="6">
    <source>
        <dbReference type="ARBA" id="ARBA00022898"/>
    </source>
</evidence>
<dbReference type="InterPro" id="IPR005786">
    <property type="entry name" value="B_amino_transII"/>
</dbReference>
<feature type="modified residue" description="N6-(pyridoxal phosphate)lysine" evidence="7">
    <location>
        <position position="210"/>
    </location>
</feature>
<organism evidence="9 10">
    <name type="scientific">Aspergillus taichungensis</name>
    <dbReference type="NCBI Taxonomy" id="482145"/>
    <lineage>
        <taxon>Eukaryota</taxon>
        <taxon>Fungi</taxon>
        <taxon>Dikarya</taxon>
        <taxon>Ascomycota</taxon>
        <taxon>Pezizomycotina</taxon>
        <taxon>Eurotiomycetes</taxon>
        <taxon>Eurotiomycetidae</taxon>
        <taxon>Eurotiales</taxon>
        <taxon>Aspergillaceae</taxon>
        <taxon>Aspergillus</taxon>
        <taxon>Aspergillus subgen. Circumdati</taxon>
    </lineage>
</organism>
<dbReference type="Pfam" id="PF01063">
    <property type="entry name" value="Aminotran_4"/>
    <property type="match status" value="1"/>
</dbReference>
<dbReference type="Gene3D" id="3.20.10.10">
    <property type="entry name" value="D-amino Acid Aminotransferase, subunit A, domain 2"/>
    <property type="match status" value="1"/>
</dbReference>
<dbReference type="PANTHER" id="PTHR42825:SF2">
    <property type="entry name" value="BRANCHED-CHAIN-AMINO-ACID AMINOTRANSFERASE 3, CHLOROPLASTIC-RELATED"/>
    <property type="match status" value="1"/>
</dbReference>
<name>A0A2J5HFP7_9EURO</name>
<accession>A0A2J5HFP7</accession>